<dbReference type="SMART" id="SM00297">
    <property type="entry name" value="BROMO"/>
    <property type="match status" value="1"/>
</dbReference>
<evidence type="ECO:0000313" key="9">
    <source>
        <dbReference type="EMBL" id="EDQ87405.1"/>
    </source>
</evidence>
<dbReference type="AlphaFoldDB" id="A9V4P4"/>
<evidence type="ECO:0000256" key="4">
    <source>
        <dbReference type="ARBA" id="ARBA00023163"/>
    </source>
</evidence>
<feature type="compositionally biased region" description="Low complexity" evidence="7">
    <location>
        <begin position="132"/>
        <end position="150"/>
    </location>
</feature>
<keyword evidence="10" id="KW-1185">Reference proteome</keyword>
<dbReference type="EMBL" id="CH991559">
    <property type="protein sequence ID" value="EDQ87405.1"/>
    <property type="molecule type" value="Genomic_DNA"/>
</dbReference>
<dbReference type="PROSITE" id="PS50014">
    <property type="entry name" value="BROMODOMAIN_2"/>
    <property type="match status" value="1"/>
</dbReference>
<dbReference type="Pfam" id="PF15613">
    <property type="entry name" value="WSD"/>
    <property type="match status" value="1"/>
</dbReference>
<dbReference type="Proteomes" id="UP000001357">
    <property type="component" value="Unassembled WGS sequence"/>
</dbReference>
<dbReference type="SUPFAM" id="SSF47370">
    <property type="entry name" value="Bromodomain"/>
    <property type="match status" value="1"/>
</dbReference>
<feature type="compositionally biased region" description="Basic residues" evidence="7">
    <location>
        <begin position="673"/>
        <end position="685"/>
    </location>
</feature>
<keyword evidence="5" id="KW-0539">Nucleus</keyword>
<dbReference type="InterPro" id="IPR036427">
    <property type="entry name" value="Bromodomain-like_sf"/>
</dbReference>
<proteinExistence type="predicted"/>
<sequence>MHVDAHHHGVDRPSKHQILAAYRRQSSGSQSGPDGSPSPRRPTPGYRPSSDHAPPSDPRKPNPGANRARSDRHSSASHEPSRRESSNGLDNYFSSTKPSQAARPNPSVHEKQPSSSRASTQSTSSTHRRSVTESSTRRASGRASSTSTPRPDAPSRESAASKRAPPKPGSSQVNSHNDGFLKFSVHARGYGPSKVGKPRAKSVGELSRLEKLNKKALEKKQREAEKRLREADKKAKADAKADAKGDVRHAGLDPRSFRCLCSPALLTRTLQAIHDEDLTHTQPLPAGSPLHVKTHPAQFLDAMMIVEFCRAFSGGMAVDSCARLTLEKLEVCRHYLLLHSKVAGWSREQVTAITEALSKKHFADLALEDQIATLRFLADQHFDNDHILEIFDQHQNKLADMRRDKEQQIEEERLESDFLHELEARLMVEQNKFADACKGEDRHRQRYYVFPSRKGIYCHNPEANTWTCYMDRAAGEGLLSALDLRGLRERKLHAALKPWVEVLAPKQEPTEAMDTEALDSPARPDAEPNAEGVNGLASANAPTPPPASTDLESLLSAKAGVDFSECYQMLCFSGFDYEPEDDILDALSNKTPALTAMSNLLARVGQRLQPKYLAPPLTTGKDTAKLSDVFTRWLSYVQAATSWSAWFTAFHIFDDCIQRDKSLDERTKSQPRTARKAAKRAKRANQRLLVGRHESDSDGESEPQEEEDEDDGELPSGPDDSDSDYAEHPVYASQVGDHVDLSDMRAKFDQNEYHASADFAADMKRLFINCQLLDPESEEFLAMFDFQAAFVAKWKEAFGEEP</sequence>
<feature type="compositionally biased region" description="Low complexity" evidence="7">
    <location>
        <begin position="23"/>
        <end position="48"/>
    </location>
</feature>
<dbReference type="InParanoid" id="A9V4P4"/>
<feature type="compositionally biased region" description="Basic and acidic residues" evidence="7">
    <location>
        <begin position="1"/>
        <end position="14"/>
    </location>
</feature>
<evidence type="ECO:0000259" key="8">
    <source>
        <dbReference type="PROSITE" id="PS50014"/>
    </source>
</evidence>
<keyword evidence="3 6" id="KW-0103">Bromodomain</keyword>
<dbReference type="InterPro" id="IPR001487">
    <property type="entry name" value="Bromodomain"/>
</dbReference>
<accession>A9V4P4</accession>
<keyword evidence="4" id="KW-0804">Transcription</keyword>
<feature type="region of interest" description="Disordered" evidence="7">
    <location>
        <begin position="214"/>
        <end position="242"/>
    </location>
</feature>
<organism evidence="9 10">
    <name type="scientific">Monosiga brevicollis</name>
    <name type="common">Choanoflagellate</name>
    <dbReference type="NCBI Taxonomy" id="81824"/>
    <lineage>
        <taxon>Eukaryota</taxon>
        <taxon>Choanoflagellata</taxon>
        <taxon>Craspedida</taxon>
        <taxon>Salpingoecidae</taxon>
        <taxon>Monosiga</taxon>
    </lineage>
</organism>
<dbReference type="Gene3D" id="1.20.920.10">
    <property type="entry name" value="Bromodomain-like"/>
    <property type="match status" value="1"/>
</dbReference>
<evidence type="ECO:0000256" key="5">
    <source>
        <dbReference type="ARBA" id="ARBA00023242"/>
    </source>
</evidence>
<dbReference type="KEGG" id="mbr:MONBRDRAFT_9934"/>
<evidence type="ECO:0000256" key="1">
    <source>
        <dbReference type="ARBA" id="ARBA00004123"/>
    </source>
</evidence>
<feature type="compositionally biased region" description="Acidic residues" evidence="7">
    <location>
        <begin position="697"/>
        <end position="724"/>
    </location>
</feature>
<name>A9V4P4_MONBE</name>
<comment type="subcellular location">
    <subcellularLocation>
        <location evidence="1">Nucleus</location>
    </subcellularLocation>
</comment>
<feature type="compositionally biased region" description="Basic and acidic residues" evidence="7">
    <location>
        <begin position="68"/>
        <end position="85"/>
    </location>
</feature>
<dbReference type="CDD" id="cd04369">
    <property type="entry name" value="Bromodomain"/>
    <property type="match status" value="1"/>
</dbReference>
<dbReference type="Pfam" id="PF00439">
    <property type="entry name" value="Bromodomain"/>
    <property type="match status" value="1"/>
</dbReference>
<protein>
    <recommendedName>
        <fullName evidence="8">Bromo domain-containing protein</fullName>
    </recommendedName>
</protein>
<keyword evidence="2" id="KW-0805">Transcription regulation</keyword>
<dbReference type="RefSeq" id="XP_001747665.1">
    <property type="nucleotide sequence ID" value="XM_001747613.1"/>
</dbReference>
<dbReference type="InterPro" id="IPR028941">
    <property type="entry name" value="WHIM2_dom"/>
</dbReference>
<reference evidence="9 10" key="1">
    <citation type="journal article" date="2008" name="Nature">
        <title>The genome of the choanoflagellate Monosiga brevicollis and the origin of metazoans.</title>
        <authorList>
            <consortium name="JGI Sequencing"/>
            <person name="King N."/>
            <person name="Westbrook M.J."/>
            <person name="Young S.L."/>
            <person name="Kuo A."/>
            <person name="Abedin M."/>
            <person name="Chapman J."/>
            <person name="Fairclough S."/>
            <person name="Hellsten U."/>
            <person name="Isogai Y."/>
            <person name="Letunic I."/>
            <person name="Marr M."/>
            <person name="Pincus D."/>
            <person name="Putnam N."/>
            <person name="Rokas A."/>
            <person name="Wright K.J."/>
            <person name="Zuzow R."/>
            <person name="Dirks W."/>
            <person name="Good M."/>
            <person name="Goodstein D."/>
            <person name="Lemons D."/>
            <person name="Li W."/>
            <person name="Lyons J.B."/>
            <person name="Morris A."/>
            <person name="Nichols S."/>
            <person name="Richter D.J."/>
            <person name="Salamov A."/>
            <person name="Bork P."/>
            <person name="Lim W.A."/>
            <person name="Manning G."/>
            <person name="Miller W.T."/>
            <person name="McGinnis W."/>
            <person name="Shapiro H."/>
            <person name="Tjian R."/>
            <person name="Grigoriev I.V."/>
            <person name="Rokhsar D."/>
        </authorList>
    </citation>
    <scope>NUCLEOTIDE SEQUENCE [LARGE SCALE GENOMIC DNA]</scope>
    <source>
        <strain evidence="10">MX1 / ATCC 50154</strain>
    </source>
</reference>
<feature type="compositionally biased region" description="Polar residues" evidence="7">
    <location>
        <begin position="86"/>
        <end position="99"/>
    </location>
</feature>
<evidence type="ECO:0000256" key="7">
    <source>
        <dbReference type="SAM" id="MobiDB-lite"/>
    </source>
</evidence>
<feature type="domain" description="Bromo" evidence="8">
    <location>
        <begin position="724"/>
        <end position="781"/>
    </location>
</feature>
<feature type="compositionally biased region" description="Low complexity" evidence="7">
    <location>
        <begin position="114"/>
        <end position="125"/>
    </location>
</feature>
<evidence type="ECO:0000256" key="2">
    <source>
        <dbReference type="ARBA" id="ARBA00023015"/>
    </source>
</evidence>
<feature type="region of interest" description="Disordered" evidence="7">
    <location>
        <begin position="188"/>
        <end position="207"/>
    </location>
</feature>
<dbReference type="GeneID" id="5892903"/>
<feature type="region of interest" description="Disordered" evidence="7">
    <location>
        <begin position="663"/>
        <end position="726"/>
    </location>
</feature>
<evidence type="ECO:0000313" key="10">
    <source>
        <dbReference type="Proteomes" id="UP000001357"/>
    </source>
</evidence>
<evidence type="ECO:0000256" key="6">
    <source>
        <dbReference type="PROSITE-ProRule" id="PRU00035"/>
    </source>
</evidence>
<feature type="region of interest" description="Disordered" evidence="7">
    <location>
        <begin position="507"/>
        <end position="548"/>
    </location>
</feature>
<dbReference type="GO" id="GO:0005634">
    <property type="term" value="C:nucleus"/>
    <property type="evidence" value="ECO:0007669"/>
    <property type="project" value="UniProtKB-SubCell"/>
</dbReference>
<gene>
    <name evidence="9" type="ORF">MONBRDRAFT_9934</name>
</gene>
<evidence type="ECO:0000256" key="3">
    <source>
        <dbReference type="ARBA" id="ARBA00023117"/>
    </source>
</evidence>
<feature type="region of interest" description="Disordered" evidence="7">
    <location>
        <begin position="1"/>
        <end position="177"/>
    </location>
</feature>